<sequence>MPHEVITPDILLNAYASGIFPMAEDRLDPSLFWLDPEERGIIPLDIFTVSRSMRKIVRKDKFTVTIDQAFPKVMEACSAPYDDRPSTWISERIQSLYTDLHRCGFAHSIECWNDGNLVGGLYGVRLMGAFFGESMFHTERDASKVALVHLVALLRRGNFTLLDTQFVTDHLKQFGAVQVERADYKGRLAEALENAEAEFPEKGYSVSGEDALQLSTQTS</sequence>
<dbReference type="EC" id="2.3.2.6" evidence="4"/>
<evidence type="ECO:0000256" key="1">
    <source>
        <dbReference type="ARBA" id="ARBA00022490"/>
    </source>
</evidence>
<dbReference type="AlphaFoldDB" id="A0A919AX61"/>
<reference evidence="5" key="2">
    <citation type="submission" date="2020-09" db="EMBL/GenBank/DDBJ databases">
        <authorList>
            <person name="Sun Q."/>
            <person name="Kim S."/>
        </authorList>
    </citation>
    <scope>NUCLEOTIDE SEQUENCE</scope>
    <source>
        <strain evidence="5">KCTC 42590</strain>
    </source>
</reference>
<dbReference type="FunFam" id="3.40.630.70:FF:000001">
    <property type="entry name" value="Leucyl/phenylalanyl-tRNA--protein transferase"/>
    <property type="match status" value="1"/>
</dbReference>
<evidence type="ECO:0000256" key="3">
    <source>
        <dbReference type="ARBA" id="ARBA00023315"/>
    </source>
</evidence>
<comment type="catalytic activity">
    <reaction evidence="4">
        <text>L-phenylalanyl-tRNA(Phe) + an N-terminal L-alpha-aminoacyl-[protein] = an N-terminal L-phenylalanyl-L-alpha-aminoacyl-[protein] + tRNA(Phe)</text>
        <dbReference type="Rhea" id="RHEA:43632"/>
        <dbReference type="Rhea" id="RHEA-COMP:9668"/>
        <dbReference type="Rhea" id="RHEA-COMP:9699"/>
        <dbReference type="Rhea" id="RHEA-COMP:10636"/>
        <dbReference type="Rhea" id="RHEA-COMP:10637"/>
        <dbReference type="ChEBI" id="CHEBI:78442"/>
        <dbReference type="ChEBI" id="CHEBI:78531"/>
        <dbReference type="ChEBI" id="CHEBI:78597"/>
        <dbReference type="ChEBI" id="CHEBI:83561"/>
        <dbReference type="EC" id="2.3.2.6"/>
    </reaction>
</comment>
<evidence type="ECO:0000313" key="6">
    <source>
        <dbReference type="Proteomes" id="UP000630923"/>
    </source>
</evidence>
<keyword evidence="3 4" id="KW-0012">Acyltransferase</keyword>
<dbReference type="Pfam" id="PF03588">
    <property type="entry name" value="Leu_Phe_trans"/>
    <property type="match status" value="1"/>
</dbReference>
<proteinExistence type="inferred from homology"/>
<dbReference type="InterPro" id="IPR016181">
    <property type="entry name" value="Acyl_CoA_acyltransferase"/>
</dbReference>
<evidence type="ECO:0000313" key="5">
    <source>
        <dbReference type="EMBL" id="GHF27379.1"/>
    </source>
</evidence>
<protein>
    <recommendedName>
        <fullName evidence="4">Leucyl/phenylalanyl-tRNA--protein transferase</fullName>
        <ecNumber evidence="4">2.3.2.6</ecNumber>
    </recommendedName>
    <alternativeName>
        <fullName evidence="4">L/F-transferase</fullName>
    </alternativeName>
    <alternativeName>
        <fullName evidence="4">Leucyltransferase</fullName>
    </alternativeName>
    <alternativeName>
        <fullName evidence="4">Phenyalanyltransferase</fullName>
    </alternativeName>
</protein>
<dbReference type="GO" id="GO:0030163">
    <property type="term" value="P:protein catabolic process"/>
    <property type="evidence" value="ECO:0007669"/>
    <property type="project" value="UniProtKB-UniRule"/>
</dbReference>
<dbReference type="NCBIfam" id="TIGR00667">
    <property type="entry name" value="aat"/>
    <property type="match status" value="1"/>
</dbReference>
<dbReference type="GO" id="GO:0005737">
    <property type="term" value="C:cytoplasm"/>
    <property type="evidence" value="ECO:0007669"/>
    <property type="project" value="UniProtKB-SubCell"/>
</dbReference>
<comment type="catalytic activity">
    <reaction evidence="4">
        <text>N-terminal L-arginyl-[protein] + L-leucyl-tRNA(Leu) = N-terminal L-leucyl-L-arginyl-[protein] + tRNA(Leu) + H(+)</text>
        <dbReference type="Rhea" id="RHEA:50416"/>
        <dbReference type="Rhea" id="RHEA-COMP:9613"/>
        <dbReference type="Rhea" id="RHEA-COMP:9622"/>
        <dbReference type="Rhea" id="RHEA-COMP:12672"/>
        <dbReference type="Rhea" id="RHEA-COMP:12673"/>
        <dbReference type="ChEBI" id="CHEBI:15378"/>
        <dbReference type="ChEBI" id="CHEBI:64719"/>
        <dbReference type="ChEBI" id="CHEBI:78442"/>
        <dbReference type="ChEBI" id="CHEBI:78494"/>
        <dbReference type="ChEBI" id="CHEBI:133044"/>
        <dbReference type="EC" id="2.3.2.6"/>
    </reaction>
</comment>
<evidence type="ECO:0000256" key="4">
    <source>
        <dbReference type="HAMAP-Rule" id="MF_00688"/>
    </source>
</evidence>
<keyword evidence="1 4" id="KW-0963">Cytoplasm</keyword>
<dbReference type="InterPro" id="IPR042203">
    <property type="entry name" value="Leu/Phe-tRNA_Trfase_C"/>
</dbReference>
<dbReference type="HAMAP" id="MF_00688">
    <property type="entry name" value="Leu_Phe_trans"/>
    <property type="match status" value="1"/>
</dbReference>
<comment type="catalytic activity">
    <reaction evidence="4">
        <text>N-terminal L-lysyl-[protein] + L-leucyl-tRNA(Leu) = N-terminal L-leucyl-L-lysyl-[protein] + tRNA(Leu) + H(+)</text>
        <dbReference type="Rhea" id="RHEA:12340"/>
        <dbReference type="Rhea" id="RHEA-COMP:9613"/>
        <dbReference type="Rhea" id="RHEA-COMP:9622"/>
        <dbReference type="Rhea" id="RHEA-COMP:12670"/>
        <dbReference type="Rhea" id="RHEA-COMP:12671"/>
        <dbReference type="ChEBI" id="CHEBI:15378"/>
        <dbReference type="ChEBI" id="CHEBI:65249"/>
        <dbReference type="ChEBI" id="CHEBI:78442"/>
        <dbReference type="ChEBI" id="CHEBI:78494"/>
        <dbReference type="ChEBI" id="CHEBI:133043"/>
        <dbReference type="EC" id="2.3.2.6"/>
    </reaction>
</comment>
<keyword evidence="2 4" id="KW-0808">Transferase</keyword>
<accession>A0A919AX61</accession>
<organism evidence="5 6">
    <name type="scientific">Kordiimonas sediminis</name>
    <dbReference type="NCBI Taxonomy" id="1735581"/>
    <lineage>
        <taxon>Bacteria</taxon>
        <taxon>Pseudomonadati</taxon>
        <taxon>Pseudomonadota</taxon>
        <taxon>Alphaproteobacteria</taxon>
        <taxon>Kordiimonadales</taxon>
        <taxon>Kordiimonadaceae</taxon>
        <taxon>Kordiimonas</taxon>
    </lineage>
</organism>
<name>A0A919AX61_9PROT</name>
<dbReference type="EMBL" id="BNCI01000002">
    <property type="protein sequence ID" value="GHF27379.1"/>
    <property type="molecule type" value="Genomic_DNA"/>
</dbReference>
<dbReference type="InterPro" id="IPR004616">
    <property type="entry name" value="Leu/Phe-tRNA_Trfase"/>
</dbReference>
<evidence type="ECO:0000256" key="2">
    <source>
        <dbReference type="ARBA" id="ARBA00022679"/>
    </source>
</evidence>
<keyword evidence="6" id="KW-1185">Reference proteome</keyword>
<dbReference type="Proteomes" id="UP000630923">
    <property type="component" value="Unassembled WGS sequence"/>
</dbReference>
<dbReference type="SUPFAM" id="SSF55729">
    <property type="entry name" value="Acyl-CoA N-acyltransferases (Nat)"/>
    <property type="match status" value="1"/>
</dbReference>
<reference evidence="5" key="1">
    <citation type="journal article" date="2014" name="Int. J. Syst. Evol. Microbiol.">
        <title>Complete genome sequence of Corynebacterium casei LMG S-19264T (=DSM 44701T), isolated from a smear-ripened cheese.</title>
        <authorList>
            <consortium name="US DOE Joint Genome Institute (JGI-PGF)"/>
            <person name="Walter F."/>
            <person name="Albersmeier A."/>
            <person name="Kalinowski J."/>
            <person name="Ruckert C."/>
        </authorList>
    </citation>
    <scope>NUCLEOTIDE SEQUENCE</scope>
    <source>
        <strain evidence="5">KCTC 42590</strain>
    </source>
</reference>
<dbReference type="RefSeq" id="WP_191253102.1">
    <property type="nucleotide sequence ID" value="NZ_BNCI01000002.1"/>
</dbReference>
<comment type="caution">
    <text evidence="5">The sequence shown here is derived from an EMBL/GenBank/DDBJ whole genome shotgun (WGS) entry which is preliminary data.</text>
</comment>
<dbReference type="Gene3D" id="3.40.630.70">
    <property type="entry name" value="Leucyl/phenylalanyl-tRNA-protein transferase, C-terminal domain"/>
    <property type="match status" value="1"/>
</dbReference>
<dbReference type="GO" id="GO:0008914">
    <property type="term" value="F:leucyl-tRNA--protein transferase activity"/>
    <property type="evidence" value="ECO:0007669"/>
    <property type="project" value="UniProtKB-UniRule"/>
</dbReference>
<dbReference type="PANTHER" id="PTHR30098">
    <property type="entry name" value="LEUCYL/PHENYLALANYL-TRNA--PROTEIN TRANSFERASE"/>
    <property type="match status" value="1"/>
</dbReference>
<comment type="subcellular location">
    <subcellularLocation>
        <location evidence="4">Cytoplasm</location>
    </subcellularLocation>
</comment>
<dbReference type="PANTHER" id="PTHR30098:SF2">
    <property type="entry name" value="LEUCYL_PHENYLALANYL-TRNA--PROTEIN TRANSFERASE"/>
    <property type="match status" value="1"/>
</dbReference>
<gene>
    <name evidence="4 5" type="primary">aat</name>
    <name evidence="5" type="ORF">GCM10017044_23040</name>
</gene>
<comment type="similarity">
    <text evidence="4">Belongs to the L/F-transferase family.</text>
</comment>
<comment type="function">
    <text evidence="4">Functions in the N-end rule pathway of protein degradation where it conjugates Leu, Phe and, less efficiently, Met from aminoacyl-tRNAs to the N-termini of proteins containing an N-terminal arginine or lysine.</text>
</comment>